<evidence type="ECO:0000313" key="2">
    <source>
        <dbReference type="EMBL" id="SMC31719.1"/>
    </source>
</evidence>
<dbReference type="RefSeq" id="WP_143736258.1">
    <property type="nucleotide sequence ID" value="NZ_FWXS01000001.1"/>
</dbReference>
<dbReference type="EMBL" id="FWXS01000001">
    <property type="protein sequence ID" value="SMC31719.1"/>
    <property type="molecule type" value="Genomic_DNA"/>
</dbReference>
<gene>
    <name evidence="2" type="ORF">SAMN06296427_10110</name>
</gene>
<evidence type="ECO:0000259" key="1">
    <source>
        <dbReference type="Pfam" id="PF10263"/>
    </source>
</evidence>
<dbReference type="STRING" id="1434700.SAMN06296427_10110"/>
<feature type="domain" description="SprT-like" evidence="1">
    <location>
        <begin position="23"/>
        <end position="95"/>
    </location>
</feature>
<dbReference type="InterPro" id="IPR006640">
    <property type="entry name" value="SprT-like_domain"/>
</dbReference>
<reference evidence="2 3" key="1">
    <citation type="submission" date="2017-04" db="EMBL/GenBank/DDBJ databases">
        <authorList>
            <person name="Afonso C.L."/>
            <person name="Miller P.J."/>
            <person name="Scott M.A."/>
            <person name="Spackman E."/>
            <person name="Goraichik I."/>
            <person name="Dimitrov K.M."/>
            <person name="Suarez D.L."/>
            <person name="Swayne D.E."/>
        </authorList>
    </citation>
    <scope>NUCLEOTIDE SEQUENCE [LARGE SCALE GENOMIC DNA]</scope>
    <source>
        <strain evidence="2 3">CGMCC 1.12708</strain>
    </source>
</reference>
<dbReference type="Proteomes" id="UP000192393">
    <property type="component" value="Unassembled WGS sequence"/>
</dbReference>
<organism evidence="2 3">
    <name type="scientific">Moheibacter sediminis</name>
    <dbReference type="NCBI Taxonomy" id="1434700"/>
    <lineage>
        <taxon>Bacteria</taxon>
        <taxon>Pseudomonadati</taxon>
        <taxon>Bacteroidota</taxon>
        <taxon>Flavobacteriia</taxon>
        <taxon>Flavobacteriales</taxon>
        <taxon>Weeksellaceae</taxon>
        <taxon>Moheibacter</taxon>
    </lineage>
</organism>
<evidence type="ECO:0000313" key="3">
    <source>
        <dbReference type="Proteomes" id="UP000192393"/>
    </source>
</evidence>
<name>A0A1W1Y6F6_9FLAO</name>
<dbReference type="OrthoDB" id="267364at2"/>
<dbReference type="Pfam" id="PF10263">
    <property type="entry name" value="SprT-like"/>
    <property type="match status" value="1"/>
</dbReference>
<protein>
    <submittedName>
        <fullName evidence="2">SprT-like family protein</fullName>
    </submittedName>
</protein>
<dbReference type="GO" id="GO:0006950">
    <property type="term" value="P:response to stress"/>
    <property type="evidence" value="ECO:0007669"/>
    <property type="project" value="UniProtKB-ARBA"/>
</dbReference>
<dbReference type="AlphaFoldDB" id="A0A1W1Y6F6"/>
<keyword evidence="3" id="KW-1185">Reference proteome</keyword>
<accession>A0A1W1Y6F6</accession>
<sequence length="197" mass="23266">MKSKHFESFLPHDALTFVNKWVDNENLTIKIRNTRKTKLGDYRFLREFNAHEITVNKDISSEAFFFVLTHEIAHLLVRVKFSSSVKSHGMEWKLTFGKLLLESIEVYPEELRPVIYRHAVRPKASLNADKILMNNLFQIEQDESKRIENLMENQKFRLGKRIFERGKKRKIRYLCKEIQTGKLYTVSGSAIADEIFD</sequence>
<proteinExistence type="predicted"/>